<dbReference type="InterPro" id="IPR008271">
    <property type="entry name" value="Ser/Thr_kinase_AS"/>
</dbReference>
<dbReference type="PROSITE" id="PS00022">
    <property type="entry name" value="EGF_1"/>
    <property type="match status" value="1"/>
</dbReference>
<dbReference type="SMART" id="SM00181">
    <property type="entry name" value="EGF"/>
    <property type="match status" value="4"/>
</dbReference>
<comment type="caution">
    <text evidence="6">The sequence shown here is derived from an EMBL/GenBank/DDBJ whole genome shotgun (WGS) entry which is preliminary data.</text>
</comment>
<dbReference type="PROSITE" id="PS00108">
    <property type="entry name" value="PROTEIN_KINASE_ST"/>
    <property type="match status" value="1"/>
</dbReference>
<comment type="caution">
    <text evidence="1">Lacks conserved residue(s) required for the propagation of feature annotation.</text>
</comment>
<dbReference type="Proteomes" id="UP001628156">
    <property type="component" value="Unassembled WGS sequence"/>
</dbReference>
<feature type="domain" description="EGF-like" evidence="5">
    <location>
        <begin position="348"/>
        <end position="384"/>
    </location>
</feature>
<keyword evidence="1" id="KW-1015">Disulfide bond</keyword>
<keyword evidence="7" id="KW-1185">Reference proteome</keyword>
<feature type="disulfide bond" evidence="1">
    <location>
        <begin position="374"/>
        <end position="383"/>
    </location>
</feature>
<dbReference type="InterPro" id="IPR053215">
    <property type="entry name" value="TKL_Ser/Thr_kinase"/>
</dbReference>
<evidence type="ECO:0000313" key="7">
    <source>
        <dbReference type="Proteomes" id="UP001628156"/>
    </source>
</evidence>
<proteinExistence type="predicted"/>
<dbReference type="SUPFAM" id="SSF56112">
    <property type="entry name" value="Protein kinase-like (PK-like)"/>
    <property type="match status" value="1"/>
</dbReference>
<dbReference type="PROSITE" id="PS50011">
    <property type="entry name" value="PROTEIN_KINASE_DOM"/>
    <property type="match status" value="1"/>
</dbReference>
<evidence type="ECO:0000259" key="5">
    <source>
        <dbReference type="PROSITE" id="PS50026"/>
    </source>
</evidence>
<dbReference type="InterPro" id="IPR001245">
    <property type="entry name" value="Ser-Thr/Tyr_kinase_cat_dom"/>
</dbReference>
<evidence type="ECO:0000313" key="6">
    <source>
        <dbReference type="EMBL" id="GAB1222283.1"/>
    </source>
</evidence>
<keyword evidence="2" id="KW-0812">Transmembrane</keyword>
<dbReference type="InterPro" id="IPR011009">
    <property type="entry name" value="Kinase-like_dom_sf"/>
</dbReference>
<dbReference type="PANTHER" id="PTHR45756">
    <property type="entry name" value="PALMITOYLTRANSFERASE"/>
    <property type="match status" value="1"/>
</dbReference>
<keyword evidence="3" id="KW-0732">Signal</keyword>
<gene>
    <name evidence="6" type="ORF">ENUP19_0100G0032</name>
</gene>
<dbReference type="Pfam" id="PF07714">
    <property type="entry name" value="PK_Tyr_Ser-Thr"/>
    <property type="match status" value="1"/>
</dbReference>
<dbReference type="PANTHER" id="PTHR45756:SF1">
    <property type="entry name" value="PROTEIN KINASE DOMAIN CONTAINING PROTEIN"/>
    <property type="match status" value="1"/>
</dbReference>
<evidence type="ECO:0000256" key="3">
    <source>
        <dbReference type="SAM" id="SignalP"/>
    </source>
</evidence>
<dbReference type="InterPro" id="IPR000742">
    <property type="entry name" value="EGF"/>
</dbReference>
<evidence type="ECO:0000256" key="2">
    <source>
        <dbReference type="SAM" id="Phobius"/>
    </source>
</evidence>
<feature type="domain" description="Protein kinase" evidence="4">
    <location>
        <begin position="740"/>
        <end position="1014"/>
    </location>
</feature>
<feature type="chain" id="PRO_5045157494" description="Protein kinase domain containing protein" evidence="3">
    <location>
        <begin position="16"/>
        <end position="1041"/>
    </location>
</feature>
<dbReference type="PROSITE" id="PS50026">
    <property type="entry name" value="EGF_3"/>
    <property type="match status" value="1"/>
</dbReference>
<keyword evidence="2" id="KW-1133">Transmembrane helix</keyword>
<protein>
    <recommendedName>
        <fullName evidence="8">Protein kinase domain containing protein</fullName>
    </recommendedName>
</protein>
<name>A0ABQ0DHE9_9EUKA</name>
<dbReference type="SMART" id="SM00220">
    <property type="entry name" value="S_TKc"/>
    <property type="match status" value="1"/>
</dbReference>
<dbReference type="InterPro" id="IPR000719">
    <property type="entry name" value="Prot_kinase_dom"/>
</dbReference>
<dbReference type="EMBL" id="BAAFRS010000100">
    <property type="protein sequence ID" value="GAB1222283.1"/>
    <property type="molecule type" value="Genomic_DNA"/>
</dbReference>
<sequence length="1041" mass="120315">MIVLILLQLFWTGFSQYNCSIGCGSSSNCIAEYTCPLCLEGYEQDGSCLYCDNDNLDSTSTTLNVMTVNGCEKRSLVHDGDNIPTNVIELKLDEIYTYVFSQDKPYRKSPCGNGGYVQGFWVKFDSKEMENDTIYLDFLVTDLNDEEDSVDYTMTINIISQHHGNKLCVGQSSLGSVLYPHFQMPKQMFMNDDTVYYYFFSLTEEVDLKFSFCFTESETERVRYYISGDNLEMLAEVKRTGTVELPLASEGYFGYPVCMPHIFGKMIDLEYEFNISAVMLMTTKRQNRILYVEEYEWDENDDKQCVQFWNYVTVNGNIGIFLLVQPSHRVRKFTFITQEHNLDIYVSLRVICPNNCHNDIGNGYCSISEEKCICKEGYGGSDCHLLCYYNNQWQPSTNKGDNQCYFGSSYCSETCSCEDGYILVNHRCVSYNCTSRIKDKTIECFDGDINCDIDCKCKSGYKLFNEKCILETCGNGMRDEGEDCDGGEYCNEFCKCQSNKYIPSSHIQQSCQPKISSGTIAGIVCGCCVVLLIIVLIIIVFIIYKFSHSIQLLLNDDIWKSQQPPYYMYISGSKRYSPELSKSLKFSITPLSLDFGRSEIPTEIFETRYQEIHVKNLSKRKDMMIIFHTPNNPKYVFHFNPQVKILGPRRSTDIVVFMTLHCTTKIKNVCIPYTVWFSKSRRYLNKIAELLKEKTFNDWSQSDQLQMEKELKNIPLHCHGNFVIATEAASSTHIDMDELNISEEPIAEGAMGKVYIGEYRSVPVAIKVFRWENLTEEEMNDLKNEVINECEVMSKLRNPFIANYIGSITYIPQISMVTQFFVLGSLGEYLRKNKPNYLRLPYKLKIRMLFDTARGMEFLHENRIMHLDLKPDNLLVNSLYTDSSCCIKITDFGTSRFNKKANNLTDKGLGTPIYLAPECYHDHYTFAGDVYSFAITAWEIFYQDEPYKDFKSLFDIKRFVENGERLKIDIKMPQPLKILITECWAHSFEDRPQFSEVCDKMVNVIENVGEHVELDEGIDMNDIEQFIQQRTEKFELFKSNL</sequence>
<feature type="transmembrane region" description="Helical" evidence="2">
    <location>
        <begin position="520"/>
        <end position="544"/>
    </location>
</feature>
<organism evidence="6 7">
    <name type="scientific">Entamoeba nuttalli</name>
    <dbReference type="NCBI Taxonomy" id="412467"/>
    <lineage>
        <taxon>Eukaryota</taxon>
        <taxon>Amoebozoa</taxon>
        <taxon>Evosea</taxon>
        <taxon>Archamoebae</taxon>
        <taxon>Mastigamoebida</taxon>
        <taxon>Entamoebidae</taxon>
        <taxon>Entamoeba</taxon>
    </lineage>
</organism>
<reference evidence="6 7" key="1">
    <citation type="journal article" date="2019" name="PLoS Negl. Trop. Dis.">
        <title>Whole genome sequencing of Entamoeba nuttalli reveals mammalian host-related molecular signatures and a novel octapeptide-repeat surface protein.</title>
        <authorList>
            <person name="Tanaka M."/>
            <person name="Makiuchi T."/>
            <person name="Komiyama T."/>
            <person name="Shiina T."/>
            <person name="Osaki K."/>
            <person name="Tachibana H."/>
        </authorList>
    </citation>
    <scope>NUCLEOTIDE SEQUENCE [LARGE SCALE GENOMIC DNA]</scope>
    <source>
        <strain evidence="6 7">P19-061405</strain>
    </source>
</reference>
<keyword evidence="1" id="KW-0245">EGF-like domain</keyword>
<keyword evidence="2" id="KW-0472">Membrane</keyword>
<feature type="signal peptide" evidence="3">
    <location>
        <begin position="1"/>
        <end position="15"/>
    </location>
</feature>
<dbReference type="Gene3D" id="1.10.510.10">
    <property type="entry name" value="Transferase(Phosphotransferase) domain 1"/>
    <property type="match status" value="1"/>
</dbReference>
<evidence type="ECO:0000259" key="4">
    <source>
        <dbReference type="PROSITE" id="PS50011"/>
    </source>
</evidence>
<evidence type="ECO:0008006" key="8">
    <source>
        <dbReference type="Google" id="ProtNLM"/>
    </source>
</evidence>
<accession>A0ABQ0DHE9</accession>
<evidence type="ECO:0000256" key="1">
    <source>
        <dbReference type="PROSITE-ProRule" id="PRU00076"/>
    </source>
</evidence>